<reference evidence="2" key="1">
    <citation type="submission" date="2016-10" db="EMBL/GenBank/DDBJ databases">
        <authorList>
            <person name="Varghese N."/>
            <person name="Submissions S."/>
        </authorList>
    </citation>
    <scope>NUCLEOTIDE SEQUENCE [LARGE SCALE GENOMIC DNA]</scope>
    <source>
        <strain evidence="2">DSM 24740</strain>
    </source>
</reference>
<sequence length="417" mass="47600">MLPRYYFTLIFLLLTVGLAAQSNWQSAVITTSDGEQLVGKIDDRRWGFRIRQLRFRPAGSQEVQRLFIPDLKSFTVANRQYVVQDLTVNSSPRATRELVKPERKSVEQSPKAIMLLLEGPVSLYSYVDEQSNTHFFAQKRGGEITYLEFGRYLLDQEYSKTYYTEPDVFRDQLIDLLRDCPKLELEISRVKYRQEPLIKLFERYYACSNERATYELPRTEGGWSFGIDAGVVRSTPDYGEIAPGAIFFSGLSSTDPAAGAHLTYRFSGLSGDVAVRLGVWYESFEVTKSVPLTEDSSPNIRSSQEYFFNERSIHFQLGPEAILVRSRFPVVLETAAHYHRILDYRESRFNQRIENGMITSTGLAYDFANTNAFSLSFGAGVIIGPGRITLRASATRRVYDTFVLNLYRVGIIGSYEF</sequence>
<dbReference type="RefSeq" id="WP_090165899.1">
    <property type="nucleotide sequence ID" value="NZ_FOFB01000004.1"/>
</dbReference>
<evidence type="ECO:0000313" key="1">
    <source>
        <dbReference type="EMBL" id="SEP96158.1"/>
    </source>
</evidence>
<name>A0A1H9C654_9BACT</name>
<dbReference type="InParanoid" id="A0A1H9C654"/>
<dbReference type="AlphaFoldDB" id="A0A1H9C654"/>
<evidence type="ECO:0000313" key="2">
    <source>
        <dbReference type="Proteomes" id="UP000199021"/>
    </source>
</evidence>
<proteinExistence type="predicted"/>
<gene>
    <name evidence="1" type="ORF">SAMN05444359_10465</name>
</gene>
<accession>A0A1H9C654</accession>
<keyword evidence="2" id="KW-1185">Reference proteome</keyword>
<dbReference type="OrthoDB" id="952442at2"/>
<protein>
    <recommendedName>
        <fullName evidence="3">Outer membrane protein beta-barrel domain-containing protein</fullName>
    </recommendedName>
</protein>
<dbReference type="EMBL" id="FOFB01000004">
    <property type="protein sequence ID" value="SEP96158.1"/>
    <property type="molecule type" value="Genomic_DNA"/>
</dbReference>
<organism evidence="1 2">
    <name type="scientific">Neolewinella agarilytica</name>
    <dbReference type="NCBI Taxonomy" id="478744"/>
    <lineage>
        <taxon>Bacteria</taxon>
        <taxon>Pseudomonadati</taxon>
        <taxon>Bacteroidota</taxon>
        <taxon>Saprospiria</taxon>
        <taxon>Saprospirales</taxon>
        <taxon>Lewinellaceae</taxon>
        <taxon>Neolewinella</taxon>
    </lineage>
</organism>
<dbReference type="Proteomes" id="UP000199021">
    <property type="component" value="Unassembled WGS sequence"/>
</dbReference>
<evidence type="ECO:0008006" key="3">
    <source>
        <dbReference type="Google" id="ProtNLM"/>
    </source>
</evidence>